<sequence length="235" mass="26685">MIGVTDNNTNNNCRNFTIVGKRLIPLTNFCGDSIMSDESSEIKRYVIDRGGLPPLYPTNLHSAQFWEHLGRAVATFSFLEEVLKKAIFAFTATRRYASAEEVEAAYETWLLQLRQVFTDQLWNLAEKYGKAVRNNAGSTNPNIDTLVDEIKESAKLRNILCHGAWHRKPDEYGRSVPFFIDKNNKQLVTPIDIVWLRNIQRHVAGLTCTVIDSVTHMGWQFPGSTGPGKPIWDKD</sequence>
<reference evidence="1" key="1">
    <citation type="submission" date="2016-04" db="EMBL/GenBank/DDBJ databases">
        <authorList>
            <person name="Evans L.H."/>
            <person name="Alamgir A."/>
            <person name="Owens N."/>
            <person name="Weber N.D."/>
            <person name="Virtaneva K."/>
            <person name="Barbian K."/>
            <person name="Babar A."/>
            <person name="Rosenke K."/>
        </authorList>
    </citation>
    <scope>NUCLEOTIDE SEQUENCE</scope>
    <source>
        <strain evidence="1">92-2</strain>
    </source>
</reference>
<protein>
    <submittedName>
        <fullName evidence="1">Uncharacterized protein</fullName>
    </submittedName>
</protein>
<organism evidence="1">
    <name type="scientific">uncultured Desulfovibrio sp</name>
    <dbReference type="NCBI Taxonomy" id="167968"/>
    <lineage>
        <taxon>Bacteria</taxon>
        <taxon>Pseudomonadati</taxon>
        <taxon>Thermodesulfobacteriota</taxon>
        <taxon>Desulfovibrionia</taxon>
        <taxon>Desulfovibrionales</taxon>
        <taxon>Desulfovibrionaceae</taxon>
        <taxon>Desulfovibrio</taxon>
        <taxon>environmental samples</taxon>
    </lineage>
</organism>
<evidence type="ECO:0000313" key="1">
    <source>
        <dbReference type="EMBL" id="SBW00811.1"/>
    </source>
</evidence>
<gene>
    <name evidence="1" type="ORF">KM92DES2_11408</name>
</gene>
<dbReference type="EMBL" id="FLUP01000001">
    <property type="protein sequence ID" value="SBW00811.1"/>
    <property type="molecule type" value="Genomic_DNA"/>
</dbReference>
<name>A0A212JN33_9BACT</name>
<proteinExistence type="predicted"/>
<accession>A0A212JN33</accession>
<dbReference type="AlphaFoldDB" id="A0A212JN33"/>